<dbReference type="EMBL" id="AP018712">
    <property type="protein sequence ID" value="BBE31237.1"/>
    <property type="molecule type" value="Genomic_DNA"/>
</dbReference>
<name>A0A7G1G8G1_9BACT</name>
<organism evidence="1 2">
    <name type="scientific">Tepiditoga spiralis</name>
    <dbReference type="NCBI Taxonomy" id="2108365"/>
    <lineage>
        <taxon>Bacteria</taxon>
        <taxon>Thermotogati</taxon>
        <taxon>Thermotogota</taxon>
        <taxon>Thermotogae</taxon>
        <taxon>Petrotogales</taxon>
        <taxon>Petrotogaceae</taxon>
        <taxon>Tepiditoga</taxon>
    </lineage>
</organism>
<reference evidence="1 2" key="1">
    <citation type="submission" date="2018-06" db="EMBL/GenBank/DDBJ databases">
        <title>Genome sequencing of Oceanotoga sp. sy52.</title>
        <authorList>
            <person name="Mori K."/>
        </authorList>
    </citation>
    <scope>NUCLEOTIDE SEQUENCE [LARGE SCALE GENOMIC DNA]</scope>
    <source>
        <strain evidence="2">sy52</strain>
    </source>
</reference>
<dbReference type="AlphaFoldDB" id="A0A7G1G8G1"/>
<protein>
    <submittedName>
        <fullName evidence="1">Uncharacterized protein</fullName>
    </submittedName>
</protein>
<accession>A0A7G1G8G1</accession>
<proteinExistence type="predicted"/>
<sequence>MAIFNKVEKIIDEPTKIGDTLFILKKGSIKETDMKKLEKKWLGKDNLDFDIALKDITINGTQYSKVSKTNQSYKTGELLELLSKYGKGTNEYNKIKNDLIKYYTGYKEFDAEYKNNKNKYNSYGEYVLEKLEDVVNFAKRNDIPVWQLDKVATITGGEAAYGSKNNNNNEDVKMVAKTLIERYFDERTEKMGMGFKYFGSL</sequence>
<dbReference type="Proteomes" id="UP000516361">
    <property type="component" value="Chromosome"/>
</dbReference>
<dbReference type="InParanoid" id="A0A7G1G8G1"/>
<evidence type="ECO:0000313" key="2">
    <source>
        <dbReference type="Proteomes" id="UP000516361"/>
    </source>
</evidence>
<gene>
    <name evidence="1" type="ORF">OSSY52_13780</name>
</gene>
<dbReference type="KEGG" id="ocy:OSSY52_13780"/>
<evidence type="ECO:0000313" key="1">
    <source>
        <dbReference type="EMBL" id="BBE31237.1"/>
    </source>
</evidence>
<keyword evidence="2" id="KW-1185">Reference proteome</keyword>